<organism evidence="1 2">
    <name type="scientific">Meloidogyne enterolobii</name>
    <name type="common">Root-knot nematode worm</name>
    <name type="synonym">Meloidogyne mayaguensis</name>
    <dbReference type="NCBI Taxonomy" id="390850"/>
    <lineage>
        <taxon>Eukaryota</taxon>
        <taxon>Metazoa</taxon>
        <taxon>Ecdysozoa</taxon>
        <taxon>Nematoda</taxon>
        <taxon>Chromadorea</taxon>
        <taxon>Rhabditida</taxon>
        <taxon>Tylenchina</taxon>
        <taxon>Tylenchomorpha</taxon>
        <taxon>Tylenchoidea</taxon>
        <taxon>Meloidogynidae</taxon>
        <taxon>Meloidogyninae</taxon>
        <taxon>Meloidogyne</taxon>
    </lineage>
</organism>
<evidence type="ECO:0000313" key="2">
    <source>
        <dbReference type="Proteomes" id="UP001497535"/>
    </source>
</evidence>
<dbReference type="Proteomes" id="UP001497535">
    <property type="component" value="Unassembled WGS sequence"/>
</dbReference>
<keyword evidence="2" id="KW-1185">Reference proteome</keyword>
<accession>A0ACB0YKF4</accession>
<dbReference type="EMBL" id="CAVMJV010000014">
    <property type="protein sequence ID" value="CAK5050898.1"/>
    <property type="molecule type" value="Genomic_DNA"/>
</dbReference>
<proteinExistence type="predicted"/>
<name>A0ACB0YKF4_MELEN</name>
<comment type="caution">
    <text evidence="1">The sequence shown here is derived from an EMBL/GenBank/DDBJ whole genome shotgun (WGS) entry which is preliminary data.</text>
</comment>
<sequence>MLKSKRNVPIIAFPLKMAQQQQRNNEQQTNSLTTSEQQQQQINSSSTAATSINTTTTIDALAAMLGGGSIEPALAAQLLGLGPQIFWPVLAILCRLFIKSKVVKFELFCFEFFLFFDPPPPLKNYLKIQRPPFPTPLKIQKLLPLPLFLPCFFGKKQKLQNIKNLFFLNFVFFNLRAFYFSTKYKVHMYLKRLLFFLIFYFQIFSPL</sequence>
<gene>
    <name evidence="1" type="ORF">MENTE1834_LOCUS13451</name>
</gene>
<protein>
    <submittedName>
        <fullName evidence="1">Uncharacterized protein</fullName>
    </submittedName>
</protein>
<evidence type="ECO:0000313" key="1">
    <source>
        <dbReference type="EMBL" id="CAK5050898.1"/>
    </source>
</evidence>
<reference evidence="1" key="1">
    <citation type="submission" date="2023-11" db="EMBL/GenBank/DDBJ databases">
        <authorList>
            <person name="Poullet M."/>
        </authorList>
    </citation>
    <scope>NUCLEOTIDE SEQUENCE</scope>
    <source>
        <strain evidence="1">E1834</strain>
    </source>
</reference>